<dbReference type="Proteomes" id="UP000798662">
    <property type="component" value="Chromosome 3"/>
</dbReference>
<proteinExistence type="predicted"/>
<name>A0ACC3CIW4_PYRYE</name>
<sequence length="176" mass="18833">MPSTTGTAAAANGTMAAPRPAAAAPARAEWQMRVLVVPLVFRFHGGHMGEAVAEVSAGPLRFVDGAPTFTVRNLPARLFFNQADLGGWLIRLGCLLSEENRDDFLGERFQGTGLPREDGRSVAQANADRAAYDAAVHLANFCAAYRLNLDCTRAVVKQVVHLAERGNHPLGHTTLS</sequence>
<organism evidence="1 2">
    <name type="scientific">Pyropia yezoensis</name>
    <name type="common">Susabi-nori</name>
    <name type="synonym">Porphyra yezoensis</name>
    <dbReference type="NCBI Taxonomy" id="2788"/>
    <lineage>
        <taxon>Eukaryota</taxon>
        <taxon>Rhodophyta</taxon>
        <taxon>Bangiophyceae</taxon>
        <taxon>Bangiales</taxon>
        <taxon>Bangiaceae</taxon>
        <taxon>Pyropia</taxon>
    </lineage>
</organism>
<reference evidence="1" key="1">
    <citation type="submission" date="2019-11" db="EMBL/GenBank/DDBJ databases">
        <title>Nori genome reveals adaptations in red seaweeds to the harsh intertidal environment.</title>
        <authorList>
            <person name="Wang D."/>
            <person name="Mao Y."/>
        </authorList>
    </citation>
    <scope>NUCLEOTIDE SEQUENCE</scope>
    <source>
        <tissue evidence="1">Gametophyte</tissue>
    </source>
</reference>
<dbReference type="EMBL" id="CM020620">
    <property type="protein sequence ID" value="KAK1869763.1"/>
    <property type="molecule type" value="Genomic_DNA"/>
</dbReference>
<gene>
    <name evidence="1" type="ORF">I4F81_012229</name>
</gene>
<accession>A0ACC3CIW4</accession>
<evidence type="ECO:0000313" key="1">
    <source>
        <dbReference type="EMBL" id="KAK1869763.1"/>
    </source>
</evidence>
<evidence type="ECO:0000313" key="2">
    <source>
        <dbReference type="Proteomes" id="UP000798662"/>
    </source>
</evidence>
<comment type="caution">
    <text evidence="1">The sequence shown here is derived from an EMBL/GenBank/DDBJ whole genome shotgun (WGS) entry which is preliminary data.</text>
</comment>
<protein>
    <submittedName>
        <fullName evidence="1">Uncharacterized protein</fullName>
    </submittedName>
</protein>
<keyword evidence="2" id="KW-1185">Reference proteome</keyword>